<dbReference type="AlphaFoldDB" id="A0A9P0FMF0"/>
<proteinExistence type="predicted"/>
<dbReference type="EMBL" id="OV121139">
    <property type="protein sequence ID" value="CAH0562944.1"/>
    <property type="molecule type" value="Genomic_DNA"/>
</dbReference>
<dbReference type="OrthoDB" id="6819627at2759"/>
<dbReference type="SUPFAM" id="SSF140996">
    <property type="entry name" value="Hermes dimerisation domain"/>
    <property type="match status" value="1"/>
</dbReference>
<keyword evidence="2" id="KW-1185">Reference proteome</keyword>
<sequence>MPDPDPPVTTQVNNAPVYQIPAPKPFSFKASDWDQWHLRFQRFRTASGLNQKVGDEQVNSLIYLMGPQAESIFESFKLSGEDASGGKRDVQITNALIYMVCKDNAPHSIVEKEGFLHFTRTIAPLYKPPSRNTVSF</sequence>
<evidence type="ECO:0000313" key="2">
    <source>
        <dbReference type="Proteomes" id="UP001154078"/>
    </source>
</evidence>
<gene>
    <name evidence="1" type="ORF">MELIAE_LOCUS11951</name>
</gene>
<accession>A0A9P0FMF0</accession>
<evidence type="ECO:0000313" key="1">
    <source>
        <dbReference type="EMBL" id="CAH0562944.1"/>
    </source>
</evidence>
<reference evidence="1" key="1">
    <citation type="submission" date="2021-12" db="EMBL/GenBank/DDBJ databases">
        <authorList>
            <person name="King R."/>
        </authorList>
    </citation>
    <scope>NUCLEOTIDE SEQUENCE</scope>
</reference>
<name>A0A9P0FMF0_BRAAE</name>
<protein>
    <submittedName>
        <fullName evidence="1">Uncharacterized protein</fullName>
    </submittedName>
</protein>
<organism evidence="1 2">
    <name type="scientific">Brassicogethes aeneus</name>
    <name type="common">Rape pollen beetle</name>
    <name type="synonym">Meligethes aeneus</name>
    <dbReference type="NCBI Taxonomy" id="1431903"/>
    <lineage>
        <taxon>Eukaryota</taxon>
        <taxon>Metazoa</taxon>
        <taxon>Ecdysozoa</taxon>
        <taxon>Arthropoda</taxon>
        <taxon>Hexapoda</taxon>
        <taxon>Insecta</taxon>
        <taxon>Pterygota</taxon>
        <taxon>Neoptera</taxon>
        <taxon>Endopterygota</taxon>
        <taxon>Coleoptera</taxon>
        <taxon>Polyphaga</taxon>
        <taxon>Cucujiformia</taxon>
        <taxon>Nitidulidae</taxon>
        <taxon>Meligethinae</taxon>
        <taxon>Brassicogethes</taxon>
    </lineage>
</organism>
<dbReference type="Proteomes" id="UP001154078">
    <property type="component" value="Chromosome 8"/>
</dbReference>